<evidence type="ECO:0008006" key="3">
    <source>
        <dbReference type="Google" id="ProtNLM"/>
    </source>
</evidence>
<dbReference type="AlphaFoldDB" id="A0A0C9QAG4"/>
<proteinExistence type="predicted"/>
<protein>
    <recommendedName>
        <fullName evidence="3">Glucitol operon activator protein</fullName>
    </recommendedName>
</protein>
<reference evidence="2" key="1">
    <citation type="submission" date="2014-05" db="EMBL/GenBank/DDBJ databases">
        <title>Whole genome sequencing of Lactobacillus casei NRIC0644.</title>
        <authorList>
            <person name="Atarashi H."/>
            <person name="Yoshida Y."/>
            <person name="Fujimura S."/>
            <person name="Tanaka N."/>
            <person name="Shiwa Y."/>
            <person name="Yoshikawa H."/>
            <person name="Okada S."/>
            <person name="Nakagawa J."/>
        </authorList>
    </citation>
    <scope>NUCLEOTIDE SEQUENCE [LARGE SCALE GENOMIC DNA]</scope>
    <source>
        <strain evidence="2">NRIC0644</strain>
    </source>
</reference>
<dbReference type="RefSeq" id="WP_045624323.1">
    <property type="nucleotide sequence ID" value="NZ_BAYM01000013.1"/>
</dbReference>
<name>A0A0C9QAG4_LACPA</name>
<evidence type="ECO:0000313" key="1">
    <source>
        <dbReference type="EMBL" id="GAN35673.1"/>
    </source>
</evidence>
<dbReference type="Pfam" id="PF06923">
    <property type="entry name" value="GutM"/>
    <property type="match status" value="1"/>
</dbReference>
<gene>
    <name evidence="1" type="ORF">LC0644_0262</name>
</gene>
<dbReference type="InterPro" id="IPR009693">
    <property type="entry name" value="Glucitol_operon_activator"/>
</dbReference>
<organism evidence="1 2">
    <name type="scientific">Lacticaseibacillus paracasei NRIC 0644</name>
    <dbReference type="NCBI Taxonomy" id="1435038"/>
    <lineage>
        <taxon>Bacteria</taxon>
        <taxon>Bacillati</taxon>
        <taxon>Bacillota</taxon>
        <taxon>Bacilli</taxon>
        <taxon>Lactobacillales</taxon>
        <taxon>Lactobacillaceae</taxon>
        <taxon>Lacticaseibacillus</taxon>
    </lineage>
</organism>
<accession>A0A0C9QAG4</accession>
<sequence length="121" mass="13734">MRGILFISFIIIVVIAKQLIGIANSQMYVREYKRMIAGHHSGRFGVGVHRPKFGIGEICFIIVDNDGRIIACKILRGLSVFAKFKRFDAVIDKKITDDDLENFRHSRAIKDAIKHAYATNN</sequence>
<dbReference type="Proteomes" id="UP000032552">
    <property type="component" value="Unassembled WGS sequence"/>
</dbReference>
<comment type="caution">
    <text evidence="1">The sequence shown here is derived from an EMBL/GenBank/DDBJ whole genome shotgun (WGS) entry which is preliminary data.</text>
</comment>
<evidence type="ECO:0000313" key="2">
    <source>
        <dbReference type="Proteomes" id="UP000032552"/>
    </source>
</evidence>
<dbReference type="EMBL" id="BAYM01000013">
    <property type="protein sequence ID" value="GAN35673.1"/>
    <property type="molecule type" value="Genomic_DNA"/>
</dbReference>